<gene>
    <name evidence="1" type="ORF">SINV_04166</name>
</gene>
<dbReference type="HOGENOM" id="CLU_1962321_0_0_1"/>
<organism>
    <name type="scientific">Solenopsis invicta</name>
    <name type="common">Red imported fire ant</name>
    <name type="synonym">Solenopsis wagneri</name>
    <dbReference type="NCBI Taxonomy" id="13686"/>
    <lineage>
        <taxon>Eukaryota</taxon>
        <taxon>Metazoa</taxon>
        <taxon>Ecdysozoa</taxon>
        <taxon>Arthropoda</taxon>
        <taxon>Hexapoda</taxon>
        <taxon>Insecta</taxon>
        <taxon>Pterygota</taxon>
        <taxon>Neoptera</taxon>
        <taxon>Endopterygota</taxon>
        <taxon>Hymenoptera</taxon>
        <taxon>Apocrita</taxon>
        <taxon>Aculeata</taxon>
        <taxon>Formicoidea</taxon>
        <taxon>Formicidae</taxon>
        <taxon>Myrmicinae</taxon>
        <taxon>Solenopsis</taxon>
    </lineage>
</organism>
<sequence length="128" mass="14497">MTLLLHTPTILLKFMVQKNHAEGPVAENILLHHCQQFKKLQVGKITFSINERDNCCLLKNSEICIISNIVQIEGETLFMVKKFGTRANFYNVGVTSDVVGVYHCSNLSNTVEAINLLDVKAKMYRMPK</sequence>
<accession>E9IPR2</accession>
<evidence type="ECO:0000313" key="1">
    <source>
        <dbReference type="EMBL" id="EFZ17441.1"/>
    </source>
</evidence>
<dbReference type="AlphaFoldDB" id="E9IPR2"/>
<reference evidence="1" key="1">
    <citation type="journal article" date="2011" name="Proc. Natl. Acad. Sci. U.S.A.">
        <title>The genome of the fire ant Solenopsis invicta.</title>
        <authorList>
            <person name="Wurm Y."/>
            <person name="Wang J."/>
            <person name="Riba-Grognuz O."/>
            <person name="Corona M."/>
            <person name="Nygaard S."/>
            <person name="Hunt B.G."/>
            <person name="Ingram K.K."/>
            <person name="Falquet L."/>
            <person name="Nipitwattanaphon M."/>
            <person name="Gotzek D."/>
            <person name="Dijkstra M.B."/>
            <person name="Oettler J."/>
            <person name="Comtesse F."/>
            <person name="Shih C.J."/>
            <person name="Wu W.J."/>
            <person name="Yang C.C."/>
            <person name="Thomas J."/>
            <person name="Beaudoing E."/>
            <person name="Pradervand S."/>
            <person name="Flegel V."/>
            <person name="Cook E.D."/>
            <person name="Fabbretti R."/>
            <person name="Stockinger H."/>
            <person name="Long L."/>
            <person name="Farmerie W.G."/>
            <person name="Oakey J."/>
            <person name="Boomsma J.J."/>
            <person name="Pamilo P."/>
            <person name="Yi S.V."/>
            <person name="Heinze J."/>
            <person name="Goodisman M.A."/>
            <person name="Farinelli L."/>
            <person name="Harshman K."/>
            <person name="Hulo N."/>
            <person name="Cerutti L."/>
            <person name="Xenarios I."/>
            <person name="Shoemaker D."/>
            <person name="Keller L."/>
        </authorList>
    </citation>
    <scope>NUCLEOTIDE SEQUENCE [LARGE SCALE GENOMIC DNA]</scope>
</reference>
<feature type="non-terminal residue" evidence="1">
    <location>
        <position position="128"/>
    </location>
</feature>
<proteinExistence type="predicted"/>
<name>E9IPR2_SOLIN</name>
<dbReference type="EMBL" id="GL764595">
    <property type="protein sequence ID" value="EFZ17441.1"/>
    <property type="molecule type" value="Genomic_DNA"/>
</dbReference>
<protein>
    <submittedName>
        <fullName evidence="1">Uncharacterized protein</fullName>
    </submittedName>
</protein>